<dbReference type="AlphaFoldDB" id="A0A6A6S6T1"/>
<proteinExistence type="predicted"/>
<feature type="region of interest" description="Disordered" evidence="9">
    <location>
        <begin position="784"/>
        <end position="918"/>
    </location>
</feature>
<feature type="compositionally biased region" description="Polar residues" evidence="9">
    <location>
        <begin position="488"/>
        <end position="531"/>
    </location>
</feature>
<evidence type="ECO:0000256" key="3">
    <source>
        <dbReference type="ARBA" id="ARBA00022692"/>
    </source>
</evidence>
<evidence type="ECO:0000259" key="10">
    <source>
        <dbReference type="PROSITE" id="PS51847"/>
    </source>
</evidence>
<feature type="region of interest" description="Disordered" evidence="9">
    <location>
        <begin position="477"/>
        <end position="531"/>
    </location>
</feature>
<evidence type="ECO:0000256" key="6">
    <source>
        <dbReference type="ARBA" id="ARBA00023055"/>
    </source>
</evidence>
<gene>
    <name evidence="11" type="ORF">P280DRAFT_505563</name>
</gene>
<protein>
    <recommendedName>
        <fullName evidence="10">SMP-LTD domain-containing protein</fullName>
    </recommendedName>
</protein>
<accession>A0A6A6S6T1</accession>
<dbReference type="GO" id="GO:0008289">
    <property type="term" value="F:lipid binding"/>
    <property type="evidence" value="ECO:0007669"/>
    <property type="project" value="UniProtKB-KW"/>
</dbReference>
<feature type="region of interest" description="Disordered" evidence="9">
    <location>
        <begin position="43"/>
        <end position="63"/>
    </location>
</feature>
<evidence type="ECO:0000256" key="4">
    <source>
        <dbReference type="ARBA" id="ARBA00022824"/>
    </source>
</evidence>
<feature type="region of interest" description="Disordered" evidence="9">
    <location>
        <begin position="742"/>
        <end position="762"/>
    </location>
</feature>
<dbReference type="Proteomes" id="UP000799753">
    <property type="component" value="Unassembled WGS sequence"/>
</dbReference>
<feature type="region of interest" description="Disordered" evidence="9">
    <location>
        <begin position="635"/>
        <end position="672"/>
    </location>
</feature>
<keyword evidence="3" id="KW-0812">Transmembrane</keyword>
<feature type="compositionally biased region" description="Basic residues" evidence="9">
    <location>
        <begin position="852"/>
        <end position="865"/>
    </location>
</feature>
<evidence type="ECO:0000256" key="7">
    <source>
        <dbReference type="ARBA" id="ARBA00023121"/>
    </source>
</evidence>
<keyword evidence="7" id="KW-0446">Lipid-binding</keyword>
<dbReference type="GO" id="GO:0032865">
    <property type="term" value="C:ERMES complex"/>
    <property type="evidence" value="ECO:0007669"/>
    <property type="project" value="TreeGrafter"/>
</dbReference>
<dbReference type="PANTHER" id="PTHR13466">
    <property type="entry name" value="TEX2 PROTEIN-RELATED"/>
    <property type="match status" value="1"/>
</dbReference>
<feature type="compositionally biased region" description="Polar residues" evidence="9">
    <location>
        <begin position="790"/>
        <end position="820"/>
    </location>
</feature>
<keyword evidence="4" id="KW-0256">Endoplasmic reticulum</keyword>
<keyword evidence="2" id="KW-0813">Transport</keyword>
<dbReference type="CDD" id="cd21675">
    <property type="entry name" value="SMP_TEX2"/>
    <property type="match status" value="1"/>
</dbReference>
<evidence type="ECO:0000313" key="12">
    <source>
        <dbReference type="Proteomes" id="UP000799753"/>
    </source>
</evidence>
<dbReference type="EMBL" id="MU006780">
    <property type="protein sequence ID" value="KAF2643449.1"/>
    <property type="molecule type" value="Genomic_DNA"/>
</dbReference>
<comment type="subcellular location">
    <subcellularLocation>
        <location evidence="1">Endoplasmic reticulum membrane</location>
    </subcellularLocation>
</comment>
<dbReference type="OrthoDB" id="26740at2759"/>
<feature type="compositionally biased region" description="Basic and acidic residues" evidence="9">
    <location>
        <begin position="477"/>
        <end position="487"/>
    </location>
</feature>
<keyword evidence="12" id="KW-1185">Reference proteome</keyword>
<feature type="compositionally biased region" description="Low complexity" evidence="9">
    <location>
        <begin position="835"/>
        <end position="846"/>
    </location>
</feature>
<dbReference type="SUPFAM" id="SSF50729">
    <property type="entry name" value="PH domain-like"/>
    <property type="match status" value="1"/>
</dbReference>
<dbReference type="GO" id="GO:0005789">
    <property type="term" value="C:endoplasmic reticulum membrane"/>
    <property type="evidence" value="ECO:0007669"/>
    <property type="project" value="UniProtKB-SubCell"/>
</dbReference>
<dbReference type="InterPro" id="IPR031468">
    <property type="entry name" value="SMP_LBD"/>
</dbReference>
<feature type="compositionally biased region" description="Polar residues" evidence="9">
    <location>
        <begin position="658"/>
        <end position="672"/>
    </location>
</feature>
<feature type="domain" description="SMP-LTD" evidence="10">
    <location>
        <begin position="258"/>
        <end position="451"/>
    </location>
</feature>
<sequence>MASPLLLVAAYILGGITFLPLCLILVLCHAYFTLPRYEPIKPQVESPRKRVKPDSLHESRTHHPHLPDVAASYFAVCREYVPGGVNGRPPERTTSVGAGFASESPSVYQNMYRSIFDRNKTTSPSVENGRKGRNVFYVVLRHGHLMLYDDAEQLEVRHVIALANYEVDVFAGGEPVPEGELWIKRNCIRLRQRAKVEGINAPSRPFYMFSDNCSEKEDFYHAILQNSEYPSSSDLERPLPLRIDTPDLISLVQQLHASEENLHTRWINALVGRLFLALYKTSDIENSVRIKINKKIARVSKPAFISSISIQRIDMGILPPFITNPRLKELSMEGDLVLEADVSYRGNFRLDISAVARIELGTRFKAREVTLVLASILKKLDGHVLLRVKPPPSNRLWVAFETPPKMELSLEPIVSTRQITYGVILRAIESRIREVVNETLVLPNWDDMPFTNTLSEELRGGLWERSRSNIQKLDKREIEKHQSETHQFETTTPRSDPSSMQSIDTAQNAKISEQNSSIYSRTSTPSYSDLTTECISTSSSIKSRSSIKKPKRIRSGSFSSVASPIVDIDAPKASTSCLDERECIPNATISPPQIKALEEPSTTLLPSASQSSFESHAGLQGREEEIIFSTGIQDEEQKPPNQEMPPHIDPPALEPENTESSRSYTNSPNILTRRPTINQSLNTATAAAKKWLNNRQRSEPSWSAHVKDDNLGQLPSNTFTETHGNEYDTLVKSIPPVVIPEGAQPIGRGQPLPPPGTPLPPPPKVEKRIWSVPVPTASTFANLTRRKSTVKQPGVSTSDEPSNRTIASSSLGHSDISPSEQRMDRRTQLVRNEASTSSFSTTAQSNTPPPLPKRKPPPLPKRRQRLSVAETKDTGTEQDIFVVAAPDGSVPTSPTDSVEHFSLDSSSQEIWKGHVPES</sequence>
<name>A0A6A6S6T1_9PLEO</name>
<reference evidence="11" key="1">
    <citation type="journal article" date="2020" name="Stud. Mycol.">
        <title>101 Dothideomycetes genomes: a test case for predicting lifestyles and emergence of pathogens.</title>
        <authorList>
            <person name="Haridas S."/>
            <person name="Albert R."/>
            <person name="Binder M."/>
            <person name="Bloem J."/>
            <person name="Labutti K."/>
            <person name="Salamov A."/>
            <person name="Andreopoulos B."/>
            <person name="Baker S."/>
            <person name="Barry K."/>
            <person name="Bills G."/>
            <person name="Bluhm B."/>
            <person name="Cannon C."/>
            <person name="Castanera R."/>
            <person name="Culley D."/>
            <person name="Daum C."/>
            <person name="Ezra D."/>
            <person name="Gonzalez J."/>
            <person name="Henrissat B."/>
            <person name="Kuo A."/>
            <person name="Liang C."/>
            <person name="Lipzen A."/>
            <person name="Lutzoni F."/>
            <person name="Magnuson J."/>
            <person name="Mondo S."/>
            <person name="Nolan M."/>
            <person name="Ohm R."/>
            <person name="Pangilinan J."/>
            <person name="Park H.-J."/>
            <person name="Ramirez L."/>
            <person name="Alfaro M."/>
            <person name="Sun H."/>
            <person name="Tritt A."/>
            <person name="Yoshinaga Y."/>
            <person name="Zwiers L.-H."/>
            <person name="Turgeon B."/>
            <person name="Goodwin S."/>
            <person name="Spatafora J."/>
            <person name="Crous P."/>
            <person name="Grigoriev I."/>
        </authorList>
    </citation>
    <scope>NUCLEOTIDE SEQUENCE</scope>
    <source>
        <strain evidence="11">CBS 473.64</strain>
    </source>
</reference>
<keyword evidence="6" id="KW-0445">Lipid transport</keyword>
<keyword evidence="5" id="KW-1133">Transmembrane helix</keyword>
<keyword evidence="8" id="KW-0472">Membrane</keyword>
<evidence type="ECO:0000256" key="2">
    <source>
        <dbReference type="ARBA" id="ARBA00022448"/>
    </source>
</evidence>
<evidence type="ECO:0000313" key="11">
    <source>
        <dbReference type="EMBL" id="KAF2643449.1"/>
    </source>
</evidence>
<dbReference type="GO" id="GO:1990456">
    <property type="term" value="P:mitochondrion-endoplasmic reticulum membrane tethering"/>
    <property type="evidence" value="ECO:0007669"/>
    <property type="project" value="TreeGrafter"/>
</dbReference>
<evidence type="ECO:0000256" key="1">
    <source>
        <dbReference type="ARBA" id="ARBA00004586"/>
    </source>
</evidence>
<dbReference type="GO" id="GO:0015914">
    <property type="term" value="P:phospholipid transport"/>
    <property type="evidence" value="ECO:0007669"/>
    <property type="project" value="TreeGrafter"/>
</dbReference>
<evidence type="ECO:0000256" key="5">
    <source>
        <dbReference type="ARBA" id="ARBA00022989"/>
    </source>
</evidence>
<evidence type="ECO:0000256" key="8">
    <source>
        <dbReference type="ARBA" id="ARBA00023136"/>
    </source>
</evidence>
<evidence type="ECO:0000256" key="9">
    <source>
        <dbReference type="SAM" id="MobiDB-lite"/>
    </source>
</evidence>
<dbReference type="PANTHER" id="PTHR13466:SF19">
    <property type="entry name" value="NUCLEUS-VACUOLE JUNCTION PROTEIN 2"/>
    <property type="match status" value="1"/>
</dbReference>
<dbReference type="Pfam" id="PF15413">
    <property type="entry name" value="PH_11"/>
    <property type="match status" value="1"/>
</dbReference>
<dbReference type="PROSITE" id="PS51847">
    <property type="entry name" value="SMP"/>
    <property type="match status" value="1"/>
</dbReference>
<organism evidence="11 12">
    <name type="scientific">Massarina eburnea CBS 473.64</name>
    <dbReference type="NCBI Taxonomy" id="1395130"/>
    <lineage>
        <taxon>Eukaryota</taxon>
        <taxon>Fungi</taxon>
        <taxon>Dikarya</taxon>
        <taxon>Ascomycota</taxon>
        <taxon>Pezizomycotina</taxon>
        <taxon>Dothideomycetes</taxon>
        <taxon>Pleosporomycetidae</taxon>
        <taxon>Pleosporales</taxon>
        <taxon>Massarineae</taxon>
        <taxon>Massarinaceae</taxon>
        <taxon>Massarina</taxon>
    </lineage>
</organism>
<feature type="compositionally biased region" description="Basic and acidic residues" evidence="9">
    <location>
        <begin position="46"/>
        <end position="61"/>
    </location>
</feature>
<feature type="compositionally biased region" description="Pro residues" evidence="9">
    <location>
        <begin position="751"/>
        <end position="762"/>
    </location>
</feature>